<dbReference type="HOGENOM" id="CLU_113404_0_0_1"/>
<proteinExistence type="predicted"/>
<name>A0A017SFF9_ASPRC</name>
<evidence type="ECO:0008006" key="5">
    <source>
        <dbReference type="Google" id="ProtNLM"/>
    </source>
</evidence>
<gene>
    <name evidence="3" type="ORF">EURHEDRAFT_412194</name>
</gene>
<feature type="compositionally biased region" description="Basic and acidic residues" evidence="1">
    <location>
        <begin position="176"/>
        <end position="189"/>
    </location>
</feature>
<sequence length="189" mass="21291">MSHSSNSSFDSDSHSNQTDTIFIYDINDPLFHICWRRQACQRCLKGDIQCSWCPISQTCAPNPSHFPILSPISSENICPLGYKERWELRTSGLGCNVSSITFLTTVVTVLSTFMGIGLAYGVAWSGKRVIGWWRERERRPGGNTGNGGWRGKFLGALRMMNHRNRRLSDSGDEGLNEDREYEEGRPLLG</sequence>
<evidence type="ECO:0000313" key="3">
    <source>
        <dbReference type="EMBL" id="EYE95379.1"/>
    </source>
</evidence>
<keyword evidence="2" id="KW-1133">Transmembrane helix</keyword>
<dbReference type="AlphaFoldDB" id="A0A017SFF9"/>
<evidence type="ECO:0000256" key="1">
    <source>
        <dbReference type="SAM" id="MobiDB-lite"/>
    </source>
</evidence>
<dbReference type="EMBL" id="KK088422">
    <property type="protein sequence ID" value="EYE95379.1"/>
    <property type="molecule type" value="Genomic_DNA"/>
</dbReference>
<evidence type="ECO:0000256" key="2">
    <source>
        <dbReference type="SAM" id="Phobius"/>
    </source>
</evidence>
<dbReference type="STRING" id="1388766.A0A017SFF9"/>
<feature type="transmembrane region" description="Helical" evidence="2">
    <location>
        <begin position="100"/>
        <end position="124"/>
    </location>
</feature>
<evidence type="ECO:0000313" key="4">
    <source>
        <dbReference type="Proteomes" id="UP000019804"/>
    </source>
</evidence>
<dbReference type="GeneID" id="63696964"/>
<dbReference type="RefSeq" id="XP_040639067.1">
    <property type="nucleotide sequence ID" value="XM_040781840.1"/>
</dbReference>
<keyword evidence="2" id="KW-0472">Membrane</keyword>
<keyword evidence="2" id="KW-0812">Transmembrane</keyword>
<dbReference type="OrthoDB" id="5427091at2759"/>
<protein>
    <recommendedName>
        <fullName evidence="5">PSI domain-containing protein</fullName>
    </recommendedName>
</protein>
<reference evidence="4" key="1">
    <citation type="journal article" date="2014" name="Nat. Commun.">
        <title>Genomic adaptations of the halophilic Dead Sea filamentous fungus Eurotium rubrum.</title>
        <authorList>
            <person name="Kis-Papo T."/>
            <person name="Weig A.R."/>
            <person name="Riley R."/>
            <person name="Persoh D."/>
            <person name="Salamov A."/>
            <person name="Sun H."/>
            <person name="Lipzen A."/>
            <person name="Wasser S.P."/>
            <person name="Rambold G."/>
            <person name="Grigoriev I.V."/>
            <person name="Nevo E."/>
        </authorList>
    </citation>
    <scope>NUCLEOTIDE SEQUENCE [LARGE SCALE GENOMIC DNA]</scope>
    <source>
        <strain evidence="4">CBS 135680</strain>
    </source>
</reference>
<accession>A0A017SFF9</accession>
<keyword evidence="4" id="KW-1185">Reference proteome</keyword>
<organism evidence="3 4">
    <name type="scientific">Aspergillus ruber (strain CBS 135680)</name>
    <dbReference type="NCBI Taxonomy" id="1388766"/>
    <lineage>
        <taxon>Eukaryota</taxon>
        <taxon>Fungi</taxon>
        <taxon>Dikarya</taxon>
        <taxon>Ascomycota</taxon>
        <taxon>Pezizomycotina</taxon>
        <taxon>Eurotiomycetes</taxon>
        <taxon>Eurotiomycetidae</taxon>
        <taxon>Eurotiales</taxon>
        <taxon>Aspergillaceae</taxon>
        <taxon>Aspergillus</taxon>
        <taxon>Aspergillus subgen. Aspergillus</taxon>
    </lineage>
</organism>
<feature type="region of interest" description="Disordered" evidence="1">
    <location>
        <begin position="166"/>
        <end position="189"/>
    </location>
</feature>
<dbReference type="Proteomes" id="UP000019804">
    <property type="component" value="Unassembled WGS sequence"/>
</dbReference>